<dbReference type="InterPro" id="IPR001357">
    <property type="entry name" value="BRCT_dom"/>
</dbReference>
<evidence type="ECO:0000313" key="3">
    <source>
        <dbReference type="EMBL" id="KAG2375149.1"/>
    </source>
</evidence>
<feature type="region of interest" description="Disordered" evidence="1">
    <location>
        <begin position="1"/>
        <end position="85"/>
    </location>
</feature>
<gene>
    <name evidence="3" type="ORF">C9374_010153</name>
</gene>
<dbReference type="PANTHER" id="PTHR45990">
    <property type="entry name" value="DNA REPAIR PROTEIN REV1"/>
    <property type="match status" value="1"/>
</dbReference>
<sequence length="264" mass="29798">MSPNTTSPEESATTPPKLFHTGKVLRERSSSRHHSETLSSKWPYPPSKSSRCSTSANTDANTHEDHSSSSLQELEHNSESNHSEEGYWSMRTRKLISQHQSMSKTNTEIYGRVAMKQQHMELSNSSSRKPSITITPSTTSCASHEESKSPPVQINAQLFKGLVFFFNSIRGEGIHSQFHLTKLASIHGATVLPNPSRKRKLTHVIASNLPNSKVERMEKKKHITNTHVKYVNPQWIKDCISQNRVLPEAKYLLTNNENGQKKIM</sequence>
<feature type="domain" description="BRCT" evidence="2">
    <location>
        <begin position="154"/>
        <end position="253"/>
    </location>
</feature>
<feature type="compositionally biased region" description="Low complexity" evidence="1">
    <location>
        <begin position="37"/>
        <end position="50"/>
    </location>
</feature>
<protein>
    <recommendedName>
        <fullName evidence="2">BRCT domain-containing protein</fullName>
    </recommendedName>
</protein>
<name>A0AA88GIE9_NAELO</name>
<dbReference type="InterPro" id="IPR036420">
    <property type="entry name" value="BRCT_dom_sf"/>
</dbReference>
<dbReference type="GO" id="GO:0070987">
    <property type="term" value="P:error-free translesion synthesis"/>
    <property type="evidence" value="ECO:0007669"/>
    <property type="project" value="TreeGrafter"/>
</dbReference>
<feature type="region of interest" description="Disordered" evidence="1">
    <location>
        <begin position="121"/>
        <end position="148"/>
    </location>
</feature>
<feature type="compositionally biased region" description="Low complexity" evidence="1">
    <location>
        <begin position="1"/>
        <end position="16"/>
    </location>
</feature>
<organism evidence="3 4">
    <name type="scientific">Naegleria lovaniensis</name>
    <name type="common">Amoeba</name>
    <dbReference type="NCBI Taxonomy" id="51637"/>
    <lineage>
        <taxon>Eukaryota</taxon>
        <taxon>Discoba</taxon>
        <taxon>Heterolobosea</taxon>
        <taxon>Tetramitia</taxon>
        <taxon>Eutetramitia</taxon>
        <taxon>Vahlkampfiidae</taxon>
        <taxon>Naegleria</taxon>
    </lineage>
</organism>
<dbReference type="GeneID" id="68102607"/>
<dbReference type="PROSITE" id="PS50172">
    <property type="entry name" value="BRCT"/>
    <property type="match status" value="1"/>
</dbReference>
<accession>A0AA88GIE9</accession>
<feature type="compositionally biased region" description="Low complexity" evidence="1">
    <location>
        <begin position="125"/>
        <end position="140"/>
    </location>
</feature>
<proteinExistence type="predicted"/>
<feature type="compositionally biased region" description="Basic and acidic residues" evidence="1">
    <location>
        <begin position="24"/>
        <end position="36"/>
    </location>
</feature>
<evidence type="ECO:0000256" key="1">
    <source>
        <dbReference type="SAM" id="MobiDB-lite"/>
    </source>
</evidence>
<dbReference type="SUPFAM" id="SSF52113">
    <property type="entry name" value="BRCT domain"/>
    <property type="match status" value="1"/>
</dbReference>
<dbReference type="GO" id="GO:0042276">
    <property type="term" value="P:error-prone translesion synthesis"/>
    <property type="evidence" value="ECO:0007669"/>
    <property type="project" value="TreeGrafter"/>
</dbReference>
<dbReference type="GO" id="GO:0005634">
    <property type="term" value="C:nucleus"/>
    <property type="evidence" value="ECO:0007669"/>
    <property type="project" value="TreeGrafter"/>
</dbReference>
<evidence type="ECO:0000313" key="4">
    <source>
        <dbReference type="Proteomes" id="UP000816034"/>
    </source>
</evidence>
<reference evidence="3 4" key="1">
    <citation type="journal article" date="2018" name="BMC Genomics">
        <title>The genome of Naegleria lovaniensis, the basis for a comparative approach to unravel pathogenicity factors of the human pathogenic amoeba N. fowleri.</title>
        <authorList>
            <person name="Liechti N."/>
            <person name="Schurch N."/>
            <person name="Bruggmann R."/>
            <person name="Wittwer M."/>
        </authorList>
    </citation>
    <scope>NUCLEOTIDE SEQUENCE [LARGE SCALE GENOMIC DNA]</scope>
    <source>
        <strain evidence="3 4">ATCC 30569</strain>
    </source>
</reference>
<keyword evidence="4" id="KW-1185">Reference proteome</keyword>
<dbReference type="SMART" id="SM00292">
    <property type="entry name" value="BRCT"/>
    <property type="match status" value="1"/>
</dbReference>
<dbReference type="GO" id="GO:0017125">
    <property type="term" value="F:deoxycytidyl transferase activity"/>
    <property type="evidence" value="ECO:0007669"/>
    <property type="project" value="TreeGrafter"/>
</dbReference>
<dbReference type="AlphaFoldDB" id="A0AA88GIE9"/>
<dbReference type="Gene3D" id="3.40.50.10190">
    <property type="entry name" value="BRCT domain"/>
    <property type="match status" value="1"/>
</dbReference>
<comment type="caution">
    <text evidence="3">The sequence shown here is derived from an EMBL/GenBank/DDBJ whole genome shotgun (WGS) entry which is preliminary data.</text>
</comment>
<evidence type="ECO:0000259" key="2">
    <source>
        <dbReference type="PROSITE" id="PS50172"/>
    </source>
</evidence>
<dbReference type="PANTHER" id="PTHR45990:SF1">
    <property type="entry name" value="DNA REPAIR PROTEIN REV1"/>
    <property type="match status" value="1"/>
</dbReference>
<dbReference type="Pfam" id="PF00533">
    <property type="entry name" value="BRCT"/>
    <property type="match status" value="1"/>
</dbReference>
<dbReference type="GO" id="GO:0003887">
    <property type="term" value="F:DNA-directed DNA polymerase activity"/>
    <property type="evidence" value="ECO:0007669"/>
    <property type="project" value="TreeGrafter"/>
</dbReference>
<feature type="compositionally biased region" description="Polar residues" evidence="1">
    <location>
        <begin position="51"/>
        <end position="60"/>
    </location>
</feature>
<dbReference type="Proteomes" id="UP000816034">
    <property type="component" value="Unassembled WGS sequence"/>
</dbReference>
<dbReference type="EMBL" id="PYSW02000040">
    <property type="protein sequence ID" value="KAG2375149.1"/>
    <property type="molecule type" value="Genomic_DNA"/>
</dbReference>
<dbReference type="RefSeq" id="XP_044544323.1">
    <property type="nucleotide sequence ID" value="XM_044685666.1"/>
</dbReference>
<feature type="compositionally biased region" description="Basic and acidic residues" evidence="1">
    <location>
        <begin position="61"/>
        <end position="85"/>
    </location>
</feature>